<dbReference type="EMBL" id="JPZO01000048">
    <property type="protein sequence ID" value="KFZ32394.1"/>
    <property type="molecule type" value="Genomic_DNA"/>
</dbReference>
<comment type="caution">
    <text evidence="1">The sequence shown here is derived from an EMBL/GenBank/DDBJ whole genome shotgun (WGS) entry which is preliminary data.</text>
</comment>
<evidence type="ECO:0000313" key="1">
    <source>
        <dbReference type="EMBL" id="KFZ32394.1"/>
    </source>
</evidence>
<dbReference type="AlphaFoldDB" id="A0A094J2X9"/>
<protein>
    <submittedName>
        <fullName evidence="1">Uncharacterized protein</fullName>
    </submittedName>
</protein>
<organism evidence="1">
    <name type="scientific">Anoxybacillus flavithermus</name>
    <dbReference type="NCBI Taxonomy" id="33934"/>
    <lineage>
        <taxon>Bacteria</taxon>
        <taxon>Bacillati</taxon>
        <taxon>Bacillota</taxon>
        <taxon>Bacilli</taxon>
        <taxon>Bacillales</taxon>
        <taxon>Anoxybacillaceae</taxon>
        <taxon>Anoxybacillus</taxon>
    </lineage>
</organism>
<accession>A0A094J2X9</accession>
<sequence length="105" mass="11535">MTNEYNNLSEVYNDLITPPVAELDYVEATNGALTLYFDIPVSSLNAANMKITVAINKGEEQVVQPATITLSEDRTVATIVVPMISEKMKSSLLYMQLSMQGKSNC</sequence>
<reference evidence="1" key="1">
    <citation type="submission" date="2014-08" db="EMBL/GenBank/DDBJ databases">
        <title>Fullgenome sequencing of Anoxybacillus sp.25 isolate from Garga hot-spring Russia.</title>
        <authorList>
            <person name="Rozanov A.S."/>
            <person name="Kotenko A.V."/>
            <person name="Malup T.K."/>
            <person name="Peltek S.E."/>
        </authorList>
    </citation>
    <scope>NUCLEOTIDE SEQUENCE [LARGE SCALE GENOMIC DNA]</scope>
    <source>
        <strain evidence="1">25</strain>
    </source>
</reference>
<gene>
    <name evidence="1" type="ORF">JS44_08915</name>
</gene>
<name>A0A094J2X9_9BACL</name>
<proteinExistence type="predicted"/>